<reference evidence="3" key="1">
    <citation type="journal article" date="2023" name="Nat. Commun.">
        <title>Diploid and tetraploid genomes of Acorus and the evolution of monocots.</title>
        <authorList>
            <person name="Ma L."/>
            <person name="Liu K.W."/>
            <person name="Li Z."/>
            <person name="Hsiao Y.Y."/>
            <person name="Qi Y."/>
            <person name="Fu T."/>
            <person name="Tang G.D."/>
            <person name="Zhang D."/>
            <person name="Sun W.H."/>
            <person name="Liu D.K."/>
            <person name="Li Y."/>
            <person name="Chen G.Z."/>
            <person name="Liu X.D."/>
            <person name="Liao X.Y."/>
            <person name="Jiang Y.T."/>
            <person name="Yu X."/>
            <person name="Hao Y."/>
            <person name="Huang J."/>
            <person name="Zhao X.W."/>
            <person name="Ke S."/>
            <person name="Chen Y.Y."/>
            <person name="Wu W.L."/>
            <person name="Hsu J.L."/>
            <person name="Lin Y.F."/>
            <person name="Huang M.D."/>
            <person name="Li C.Y."/>
            <person name="Huang L."/>
            <person name="Wang Z.W."/>
            <person name="Zhao X."/>
            <person name="Zhong W.Y."/>
            <person name="Peng D.H."/>
            <person name="Ahmad S."/>
            <person name="Lan S."/>
            <person name="Zhang J.S."/>
            <person name="Tsai W.C."/>
            <person name="Van de Peer Y."/>
            <person name="Liu Z.J."/>
        </authorList>
    </citation>
    <scope>NUCLEOTIDE SEQUENCE</scope>
    <source>
        <strain evidence="3">SCP</strain>
    </source>
</reference>
<keyword evidence="1" id="KW-0812">Transmembrane</keyword>
<dbReference type="AlphaFoldDB" id="A0AAV9A8Z0"/>
<feature type="transmembrane region" description="Helical" evidence="1">
    <location>
        <begin position="115"/>
        <end position="137"/>
    </location>
</feature>
<dbReference type="EMBL" id="JAUJYN010000011">
    <property type="protein sequence ID" value="KAK1260713.1"/>
    <property type="molecule type" value="Genomic_DNA"/>
</dbReference>
<proteinExistence type="predicted"/>
<evidence type="ECO:0000313" key="3">
    <source>
        <dbReference type="EMBL" id="KAK1260713.1"/>
    </source>
</evidence>
<organism evidence="3 4">
    <name type="scientific">Acorus gramineus</name>
    <name type="common">Dwarf sweet flag</name>
    <dbReference type="NCBI Taxonomy" id="55184"/>
    <lineage>
        <taxon>Eukaryota</taxon>
        <taxon>Viridiplantae</taxon>
        <taxon>Streptophyta</taxon>
        <taxon>Embryophyta</taxon>
        <taxon>Tracheophyta</taxon>
        <taxon>Spermatophyta</taxon>
        <taxon>Magnoliopsida</taxon>
        <taxon>Liliopsida</taxon>
        <taxon>Acoraceae</taxon>
        <taxon>Acorus</taxon>
    </lineage>
</organism>
<evidence type="ECO:0000256" key="2">
    <source>
        <dbReference type="SAM" id="SignalP"/>
    </source>
</evidence>
<gene>
    <name evidence="3" type="ORF">QJS04_geneDACA002436</name>
</gene>
<keyword evidence="4" id="KW-1185">Reference proteome</keyword>
<feature type="chain" id="PRO_5043317113" evidence="2">
    <location>
        <begin position="26"/>
        <end position="153"/>
    </location>
</feature>
<keyword evidence="2" id="KW-0732">Signal</keyword>
<dbReference type="Proteomes" id="UP001179952">
    <property type="component" value="Unassembled WGS sequence"/>
</dbReference>
<feature type="signal peptide" evidence="2">
    <location>
        <begin position="1"/>
        <end position="25"/>
    </location>
</feature>
<keyword evidence="1" id="KW-0472">Membrane</keyword>
<keyword evidence="1" id="KW-1133">Transmembrane helix</keyword>
<comment type="caution">
    <text evidence="3">The sequence shown here is derived from an EMBL/GenBank/DDBJ whole genome shotgun (WGS) entry which is preliminary data.</text>
</comment>
<protein>
    <submittedName>
        <fullName evidence="3">Uncharacterized protein</fullName>
    </submittedName>
</protein>
<dbReference type="PANTHER" id="PTHR35718:SF1">
    <property type="entry name" value="EXPRESSED PROTEIN"/>
    <property type="match status" value="1"/>
</dbReference>
<evidence type="ECO:0000313" key="4">
    <source>
        <dbReference type="Proteomes" id="UP001179952"/>
    </source>
</evidence>
<dbReference type="PANTHER" id="PTHR35718">
    <property type="entry name" value="EXPRESSED PROTEIN"/>
    <property type="match status" value="1"/>
</dbReference>
<name>A0AAV9A8Z0_ACOGR</name>
<reference evidence="3" key="2">
    <citation type="submission" date="2023-06" db="EMBL/GenBank/DDBJ databases">
        <authorList>
            <person name="Ma L."/>
            <person name="Liu K.-W."/>
            <person name="Li Z."/>
            <person name="Hsiao Y.-Y."/>
            <person name="Qi Y."/>
            <person name="Fu T."/>
            <person name="Tang G."/>
            <person name="Zhang D."/>
            <person name="Sun W.-H."/>
            <person name="Liu D.-K."/>
            <person name="Li Y."/>
            <person name="Chen G.-Z."/>
            <person name="Liu X.-D."/>
            <person name="Liao X.-Y."/>
            <person name="Jiang Y.-T."/>
            <person name="Yu X."/>
            <person name="Hao Y."/>
            <person name="Huang J."/>
            <person name="Zhao X.-W."/>
            <person name="Ke S."/>
            <person name="Chen Y.-Y."/>
            <person name="Wu W.-L."/>
            <person name="Hsu J.-L."/>
            <person name="Lin Y.-F."/>
            <person name="Huang M.-D."/>
            <person name="Li C.-Y."/>
            <person name="Huang L."/>
            <person name="Wang Z.-W."/>
            <person name="Zhao X."/>
            <person name="Zhong W.-Y."/>
            <person name="Peng D.-H."/>
            <person name="Ahmad S."/>
            <person name="Lan S."/>
            <person name="Zhang J.-S."/>
            <person name="Tsai W.-C."/>
            <person name="Van De Peer Y."/>
            <person name="Liu Z.-J."/>
        </authorList>
    </citation>
    <scope>NUCLEOTIDE SEQUENCE</scope>
    <source>
        <strain evidence="3">SCP</strain>
        <tissue evidence="3">Leaves</tissue>
    </source>
</reference>
<accession>A0AAV9A8Z0</accession>
<sequence>MRLMMPSPKLFFICLYGWSLSIVHARDESTRPTHGLAYQNPMAFSPAAFEFFHPDMPATKGSSSSNIPCKSNDCSPSSSQLSTFPRMAAKAQATQVHETAWSLPGVKRGSVGVDWMVGIMCGITFIVLVAMGAYYVMIKHRENINCSNSCSGV</sequence>
<evidence type="ECO:0000256" key="1">
    <source>
        <dbReference type="SAM" id="Phobius"/>
    </source>
</evidence>